<dbReference type="OrthoDB" id="9793390at2"/>
<dbReference type="GO" id="GO:0005886">
    <property type="term" value="C:plasma membrane"/>
    <property type="evidence" value="ECO:0007669"/>
    <property type="project" value="UniProtKB-SubCell"/>
</dbReference>
<protein>
    <submittedName>
        <fullName evidence="9">Putative PurR-regulated permease PerM</fullName>
    </submittedName>
</protein>
<feature type="transmembrane region" description="Helical" evidence="8">
    <location>
        <begin position="231"/>
        <end position="258"/>
    </location>
</feature>
<feature type="transmembrane region" description="Helical" evidence="8">
    <location>
        <begin position="201"/>
        <end position="225"/>
    </location>
</feature>
<keyword evidence="5 8" id="KW-0812">Transmembrane</keyword>
<feature type="transmembrane region" description="Helical" evidence="8">
    <location>
        <begin position="65"/>
        <end position="90"/>
    </location>
</feature>
<gene>
    <name evidence="9" type="ORF">LX66_5230</name>
</gene>
<feature type="transmembrane region" description="Helical" evidence="8">
    <location>
        <begin position="36"/>
        <end position="53"/>
    </location>
</feature>
<dbReference type="Proteomes" id="UP000316778">
    <property type="component" value="Unassembled WGS sequence"/>
</dbReference>
<feature type="transmembrane region" description="Helical" evidence="8">
    <location>
        <begin position="310"/>
        <end position="331"/>
    </location>
</feature>
<evidence type="ECO:0000313" key="10">
    <source>
        <dbReference type="Proteomes" id="UP000316778"/>
    </source>
</evidence>
<dbReference type="PANTHER" id="PTHR21716">
    <property type="entry name" value="TRANSMEMBRANE PROTEIN"/>
    <property type="match status" value="1"/>
</dbReference>
<evidence type="ECO:0000256" key="6">
    <source>
        <dbReference type="ARBA" id="ARBA00022989"/>
    </source>
</evidence>
<reference evidence="9 10" key="1">
    <citation type="journal article" date="2013" name="Stand. Genomic Sci.">
        <title>Genomic Encyclopedia of Type Strains, Phase I: The one thousand microbial genomes (KMG-I) project.</title>
        <authorList>
            <person name="Kyrpides N.C."/>
            <person name="Woyke T."/>
            <person name="Eisen J.A."/>
            <person name="Garrity G."/>
            <person name="Lilburn T.G."/>
            <person name="Beck B.J."/>
            <person name="Whitman W.B."/>
            <person name="Hugenholtz P."/>
            <person name="Klenk H.P."/>
        </authorList>
    </citation>
    <scope>NUCLEOTIDE SEQUENCE [LARGE SCALE GENOMIC DNA]</scope>
    <source>
        <strain evidence="9 10">DSM 13484</strain>
    </source>
</reference>
<sequence>MNENKLPFNARLAYSLVSLVLIIYLAHLAASIIIPLVFASLVAIMLLPLAAALEQWRIPRGLAAFVAVLIFVIALSALLLILAAQMGAFISDFPQLQRQLLESLDSLQLWINEKFQINADKQMAYLEQLAMGTLGSATTFLSQTLGAVSSIVIFVVFVLLYSFFLLLYRSLLIAFLAGLFKERHREKLLDVIGQTRFIIKSYASGLVIEMIVVAVMNCTIFWIMGIKYATLLGIMAAIFNLIPYLGIFTAIVLSMIVTLTTGTPAASLQVGIALMIVHFLDSNILLPRIVGSKVKINALVTIIGVVTGNLLWGIPGMFLAIPIMAMLKIIFEHVEEMRPWAILLGELPDRRKPRFARRR</sequence>
<comment type="caution">
    <text evidence="9">The sequence shown here is derived from an EMBL/GenBank/DDBJ whole genome shotgun (WGS) entry which is preliminary data.</text>
</comment>
<keyword evidence="7 8" id="KW-0472">Membrane</keyword>
<evidence type="ECO:0000256" key="4">
    <source>
        <dbReference type="ARBA" id="ARBA00022475"/>
    </source>
</evidence>
<comment type="similarity">
    <text evidence="2">Belongs to the autoinducer-2 exporter (AI-2E) (TC 2.A.86) family.</text>
</comment>
<proteinExistence type="inferred from homology"/>
<feature type="transmembrane region" description="Helical" evidence="8">
    <location>
        <begin position="151"/>
        <end position="180"/>
    </location>
</feature>
<keyword evidence="4" id="KW-1003">Cell membrane</keyword>
<dbReference type="EMBL" id="VLLG01000006">
    <property type="protein sequence ID" value="TWI82653.1"/>
    <property type="molecule type" value="Genomic_DNA"/>
</dbReference>
<keyword evidence="10" id="KW-1185">Reference proteome</keyword>
<dbReference type="Pfam" id="PF01594">
    <property type="entry name" value="AI-2E_transport"/>
    <property type="match status" value="1"/>
</dbReference>
<evidence type="ECO:0000256" key="1">
    <source>
        <dbReference type="ARBA" id="ARBA00004651"/>
    </source>
</evidence>
<accession>A0A562SNG8</accession>
<dbReference type="PANTHER" id="PTHR21716:SF53">
    <property type="entry name" value="PERMEASE PERM-RELATED"/>
    <property type="match status" value="1"/>
</dbReference>
<evidence type="ECO:0000313" key="9">
    <source>
        <dbReference type="EMBL" id="TWI82653.1"/>
    </source>
</evidence>
<evidence type="ECO:0000256" key="3">
    <source>
        <dbReference type="ARBA" id="ARBA00022448"/>
    </source>
</evidence>
<comment type="subcellular location">
    <subcellularLocation>
        <location evidence="1">Cell membrane</location>
        <topology evidence="1">Multi-pass membrane protein</topology>
    </subcellularLocation>
</comment>
<evidence type="ECO:0000256" key="8">
    <source>
        <dbReference type="SAM" id="Phobius"/>
    </source>
</evidence>
<dbReference type="InterPro" id="IPR002549">
    <property type="entry name" value="AI-2E-like"/>
</dbReference>
<dbReference type="AlphaFoldDB" id="A0A562SNG8"/>
<feature type="transmembrane region" description="Helical" evidence="8">
    <location>
        <begin position="12"/>
        <end position="30"/>
    </location>
</feature>
<keyword evidence="3" id="KW-0813">Transport</keyword>
<evidence type="ECO:0000256" key="7">
    <source>
        <dbReference type="ARBA" id="ARBA00023136"/>
    </source>
</evidence>
<name>A0A562SNG8_CHIJA</name>
<dbReference type="RefSeq" id="WP_145718912.1">
    <property type="nucleotide sequence ID" value="NZ_BAAAFY010000006.1"/>
</dbReference>
<evidence type="ECO:0000256" key="5">
    <source>
        <dbReference type="ARBA" id="ARBA00022692"/>
    </source>
</evidence>
<organism evidence="9 10">
    <name type="scientific">Chitinophaga japonensis</name>
    <name type="common">Flexibacter japonensis</name>
    <dbReference type="NCBI Taxonomy" id="104662"/>
    <lineage>
        <taxon>Bacteria</taxon>
        <taxon>Pseudomonadati</taxon>
        <taxon>Bacteroidota</taxon>
        <taxon>Chitinophagia</taxon>
        <taxon>Chitinophagales</taxon>
        <taxon>Chitinophagaceae</taxon>
        <taxon>Chitinophaga</taxon>
    </lineage>
</organism>
<keyword evidence="6 8" id="KW-1133">Transmembrane helix</keyword>
<evidence type="ECO:0000256" key="2">
    <source>
        <dbReference type="ARBA" id="ARBA00009773"/>
    </source>
</evidence>